<proteinExistence type="predicted"/>
<evidence type="ECO:0000313" key="5">
    <source>
        <dbReference type="Proteomes" id="UP000595512"/>
    </source>
</evidence>
<dbReference type="Proteomes" id="UP000075666">
    <property type="component" value="Unassembled WGS sequence"/>
</dbReference>
<sequence length="167" mass="18908">MNIRESELPGIGRKFEIITNNKEKIVIIVHDDGRREMYYYEDSNHEESISSTTLNDSEARNLAAILGGMIYKPQTLETIEMAFDGLVIEWFKVEPNSPAIRKNIGELEIRNKYNVTVIAILKKNMKKILNPGPESLIDEGDTLVLSGERKELKTLISELLSNGRGDT</sequence>
<dbReference type="KEGG" id="hspo:JGZ69_04335"/>
<evidence type="ECO:0000313" key="4">
    <source>
        <dbReference type="Proteomes" id="UP000075666"/>
    </source>
</evidence>
<reference evidence="3 5" key="2">
    <citation type="submission" date="2020-12" db="EMBL/GenBank/DDBJ databases">
        <title>Taxonomic evaluation of the Bacillus sporothermodurans group of bacteria based on whole genome sequences.</title>
        <authorList>
            <person name="Fiedler G."/>
            <person name="Herbstmann A.-D."/>
            <person name="Doll E."/>
            <person name="Wenning M."/>
            <person name="Brinks E."/>
            <person name="Kabisch J."/>
            <person name="Breitenwieser F."/>
            <person name="Lappann M."/>
            <person name="Boehnlein C."/>
            <person name="Franz C."/>
        </authorList>
    </citation>
    <scope>NUCLEOTIDE SEQUENCE [LARGE SCALE GENOMIC DNA]</scope>
    <source>
        <strain evidence="3 5">DSM 10599</strain>
    </source>
</reference>
<dbReference type="InterPro" id="IPR036721">
    <property type="entry name" value="RCK_C_sf"/>
</dbReference>
<evidence type="ECO:0000313" key="3">
    <source>
        <dbReference type="EMBL" id="QQX26156.1"/>
    </source>
</evidence>
<accession>A0A150KJZ7</accession>
<evidence type="ECO:0000313" key="2">
    <source>
        <dbReference type="EMBL" id="KYC84245.1"/>
    </source>
</evidence>
<protein>
    <submittedName>
        <fullName evidence="3">Cation:proton antiporter regulatory subunit</fullName>
    </submittedName>
</protein>
<dbReference type="OrthoDB" id="67547at2"/>
<dbReference type="Pfam" id="PF02080">
    <property type="entry name" value="TrkA_C"/>
    <property type="match status" value="1"/>
</dbReference>
<dbReference type="PANTHER" id="PTHR30445:SF8">
    <property type="entry name" value="K(+)_H(+) ANTIPORTER SUBUNIT KHTT"/>
    <property type="match status" value="1"/>
</dbReference>
<dbReference type="InterPro" id="IPR050144">
    <property type="entry name" value="AAE_transporter"/>
</dbReference>
<dbReference type="Proteomes" id="UP000595512">
    <property type="component" value="Chromosome"/>
</dbReference>
<dbReference type="Pfam" id="PF25991">
    <property type="entry name" value="KhtT_N"/>
    <property type="match status" value="1"/>
</dbReference>
<dbReference type="PROSITE" id="PS51202">
    <property type="entry name" value="RCK_C"/>
    <property type="match status" value="1"/>
</dbReference>
<dbReference type="GO" id="GO:0008324">
    <property type="term" value="F:monoatomic cation transmembrane transporter activity"/>
    <property type="evidence" value="ECO:0007669"/>
    <property type="project" value="InterPro"/>
</dbReference>
<dbReference type="InterPro" id="IPR006037">
    <property type="entry name" value="RCK_C"/>
</dbReference>
<organism evidence="2 4">
    <name type="scientific">Heyndrickxia sporothermodurans</name>
    <dbReference type="NCBI Taxonomy" id="46224"/>
    <lineage>
        <taxon>Bacteria</taxon>
        <taxon>Bacillati</taxon>
        <taxon>Bacillota</taxon>
        <taxon>Bacilli</taxon>
        <taxon>Bacillales</taxon>
        <taxon>Bacillaceae</taxon>
        <taxon>Heyndrickxia</taxon>
    </lineage>
</organism>
<dbReference type="GeneID" id="62497494"/>
<dbReference type="InterPro" id="IPR026278">
    <property type="entry name" value="KhtT"/>
</dbReference>
<dbReference type="RefSeq" id="WP_066236014.1">
    <property type="nucleotide sequence ID" value="NZ_CP066701.1"/>
</dbReference>
<dbReference type="SUPFAM" id="SSF116726">
    <property type="entry name" value="TrkA C-terminal domain-like"/>
    <property type="match status" value="1"/>
</dbReference>
<dbReference type="AlphaFoldDB" id="A0A150KJZ7"/>
<dbReference type="PANTHER" id="PTHR30445">
    <property type="entry name" value="K(+)_H(+) ANTIPORTER SUBUNIT KHTT"/>
    <property type="match status" value="1"/>
</dbReference>
<feature type="domain" description="RCK C-terminal" evidence="1">
    <location>
        <begin position="76"/>
        <end position="161"/>
    </location>
</feature>
<dbReference type="PATRIC" id="fig|46224.3.peg.2119"/>
<dbReference type="Gene3D" id="3.30.70.1450">
    <property type="entry name" value="Regulator of K+ conductance, C-terminal domain"/>
    <property type="match status" value="1"/>
</dbReference>
<dbReference type="EMBL" id="CP066701">
    <property type="protein sequence ID" value="QQX26156.1"/>
    <property type="molecule type" value="Genomic_DNA"/>
</dbReference>
<gene>
    <name evidence="2" type="ORF">B4102_0976</name>
    <name evidence="3" type="ORF">JGZ69_04335</name>
</gene>
<keyword evidence="4" id="KW-1185">Reference proteome</keyword>
<name>A0A150KJZ7_9BACI</name>
<dbReference type="STRING" id="46224.B4102_0976"/>
<dbReference type="PIRSF" id="PIRSF005028">
    <property type="entry name" value="KhtT"/>
    <property type="match status" value="1"/>
</dbReference>
<dbReference type="GO" id="GO:0006813">
    <property type="term" value="P:potassium ion transport"/>
    <property type="evidence" value="ECO:0007669"/>
    <property type="project" value="InterPro"/>
</dbReference>
<reference evidence="2 4" key="1">
    <citation type="submission" date="2016-01" db="EMBL/GenBank/DDBJ databases">
        <title>Genome Sequences of Twelve Sporeforming Bacillus Species Isolated from Foods.</title>
        <authorList>
            <person name="Berendsen E.M."/>
            <person name="Wells-Bennik M.H."/>
            <person name="Krawcyk A.O."/>
            <person name="De Jong A."/>
            <person name="Holsappel S."/>
            <person name="Eijlander R.T."/>
            <person name="Kuipers O.P."/>
        </authorList>
    </citation>
    <scope>NUCLEOTIDE SEQUENCE [LARGE SCALE GENOMIC DNA]</scope>
    <source>
        <strain evidence="2 4">B4102</strain>
    </source>
</reference>
<dbReference type="InterPro" id="IPR058776">
    <property type="entry name" value="KhtT-like_N"/>
</dbReference>
<evidence type="ECO:0000259" key="1">
    <source>
        <dbReference type="PROSITE" id="PS51202"/>
    </source>
</evidence>
<dbReference type="EMBL" id="LQYN01000169">
    <property type="protein sequence ID" value="KYC84245.1"/>
    <property type="molecule type" value="Genomic_DNA"/>
</dbReference>